<evidence type="ECO:0000256" key="3">
    <source>
        <dbReference type="ARBA" id="ARBA00022692"/>
    </source>
</evidence>
<keyword evidence="4 6" id="KW-1133">Transmembrane helix</keyword>
<comment type="caution">
    <text evidence="7">The sequence shown here is derived from an EMBL/GenBank/DDBJ whole genome shotgun (WGS) entry which is preliminary data.</text>
</comment>
<feature type="transmembrane region" description="Helical" evidence="6">
    <location>
        <begin position="12"/>
        <end position="32"/>
    </location>
</feature>
<evidence type="ECO:0000256" key="4">
    <source>
        <dbReference type="ARBA" id="ARBA00022989"/>
    </source>
</evidence>
<reference evidence="7" key="1">
    <citation type="submission" date="2020-10" db="EMBL/GenBank/DDBJ databases">
        <title>Genome sequence of the unusual species of purple photosynthetic bacteria, Phaeovibrio sulfidiphilus DSM 23193, type strain.</title>
        <authorList>
            <person name="Kyndt J.A."/>
            <person name="Meyer T.E."/>
        </authorList>
    </citation>
    <scope>NUCLEOTIDE SEQUENCE</scope>
    <source>
        <strain evidence="7">DSM 23193</strain>
    </source>
</reference>
<evidence type="ECO:0000256" key="2">
    <source>
        <dbReference type="ARBA" id="ARBA00022475"/>
    </source>
</evidence>
<feature type="transmembrane region" description="Helical" evidence="6">
    <location>
        <begin position="249"/>
        <end position="268"/>
    </location>
</feature>
<keyword evidence="3 6" id="KW-0812">Transmembrane</keyword>
<protein>
    <recommendedName>
        <fullName evidence="9">Polysaccharide biosynthesis protein</fullName>
    </recommendedName>
</protein>
<feature type="transmembrane region" description="Helical" evidence="6">
    <location>
        <begin position="361"/>
        <end position="380"/>
    </location>
</feature>
<dbReference type="PANTHER" id="PTHR30250">
    <property type="entry name" value="PST FAMILY PREDICTED COLANIC ACID TRANSPORTER"/>
    <property type="match status" value="1"/>
</dbReference>
<feature type="transmembrane region" description="Helical" evidence="6">
    <location>
        <begin position="44"/>
        <end position="62"/>
    </location>
</feature>
<dbReference type="EMBL" id="JACZHT010000002">
    <property type="protein sequence ID" value="MBE1236962.1"/>
    <property type="molecule type" value="Genomic_DNA"/>
</dbReference>
<evidence type="ECO:0000256" key="1">
    <source>
        <dbReference type="ARBA" id="ARBA00004651"/>
    </source>
</evidence>
<gene>
    <name evidence="7" type="ORF">IHV25_04790</name>
</gene>
<keyword evidence="8" id="KW-1185">Reference proteome</keyword>
<keyword evidence="2" id="KW-1003">Cell membrane</keyword>
<evidence type="ECO:0000313" key="8">
    <source>
        <dbReference type="Proteomes" id="UP000631034"/>
    </source>
</evidence>
<dbReference type="RefSeq" id="WP_192533958.1">
    <property type="nucleotide sequence ID" value="NZ_JACZHT010000002.1"/>
</dbReference>
<comment type="subcellular location">
    <subcellularLocation>
        <location evidence="1">Cell membrane</location>
        <topology evidence="1">Multi-pass membrane protein</topology>
    </subcellularLocation>
</comment>
<feature type="transmembrane region" description="Helical" evidence="6">
    <location>
        <begin position="289"/>
        <end position="310"/>
    </location>
</feature>
<dbReference type="AlphaFoldDB" id="A0A8J7CPF4"/>
<accession>A0A8J7CPF4</accession>
<evidence type="ECO:0008006" key="9">
    <source>
        <dbReference type="Google" id="ProtNLM"/>
    </source>
</evidence>
<feature type="transmembrane region" description="Helical" evidence="6">
    <location>
        <begin position="217"/>
        <end position="243"/>
    </location>
</feature>
<dbReference type="PANTHER" id="PTHR30250:SF11">
    <property type="entry name" value="O-ANTIGEN TRANSPORTER-RELATED"/>
    <property type="match status" value="1"/>
</dbReference>
<organism evidence="7 8">
    <name type="scientific">Phaeovibrio sulfidiphilus</name>
    <dbReference type="NCBI Taxonomy" id="1220600"/>
    <lineage>
        <taxon>Bacteria</taxon>
        <taxon>Pseudomonadati</taxon>
        <taxon>Pseudomonadota</taxon>
        <taxon>Alphaproteobacteria</taxon>
        <taxon>Rhodospirillales</taxon>
        <taxon>Rhodospirillaceae</taxon>
        <taxon>Phaeovibrio</taxon>
    </lineage>
</organism>
<keyword evidence="5 6" id="KW-0472">Membrane</keyword>
<feature type="transmembrane region" description="Helical" evidence="6">
    <location>
        <begin position="172"/>
        <end position="192"/>
    </location>
</feature>
<dbReference type="Proteomes" id="UP000631034">
    <property type="component" value="Unassembled WGS sequence"/>
</dbReference>
<name>A0A8J7CPF4_9PROT</name>
<evidence type="ECO:0000256" key="6">
    <source>
        <dbReference type="SAM" id="Phobius"/>
    </source>
</evidence>
<dbReference type="InterPro" id="IPR050833">
    <property type="entry name" value="Poly_Biosynth_Transport"/>
</dbReference>
<evidence type="ECO:0000313" key="7">
    <source>
        <dbReference type="EMBL" id="MBE1236962.1"/>
    </source>
</evidence>
<dbReference type="GO" id="GO:0005886">
    <property type="term" value="C:plasma membrane"/>
    <property type="evidence" value="ECO:0007669"/>
    <property type="project" value="UniProtKB-SubCell"/>
</dbReference>
<sequence length="426" mass="46081">MTPRGLLRDPRLLSIAGASFGQIFLLGAMIVVSRAFSEEQLSEYGIVFTLFSIFQVCVTLHLDSGLVYEKKPHHAAALARAAWLVILPVSLVCSAGAAFYLALNPITSERALVLTLMLLTTQAASGGIRIVSSLIARADRFHSLALLSFFRPTTVAATQMMVLAFGVGFGRLPFALACSQLLMLGLVFGLAWRTGALPAIRTTFADARKAFRRNRDFPLYTLPQNLISIISESLIPLSLAFLFPADGGAVAMFWLAARSISAPATVVIDSIRMMVYRTVARLGRTAAAYILKLSTLLGLLAVAGTLVLVVAGDDLFAFVYGERWREAGPYAIILALRVALSMWSLPITGVLPVLRLQGYNFWSELVAALVRTGTLFLIPWETPLQALAWTTIAFTLVRGLSFLYVLYAAVRYGKQVPPSGDSAGTA</sequence>
<feature type="transmembrane region" description="Helical" evidence="6">
    <location>
        <begin position="330"/>
        <end position="354"/>
    </location>
</feature>
<feature type="transmembrane region" description="Helical" evidence="6">
    <location>
        <begin position="113"/>
        <end position="132"/>
    </location>
</feature>
<feature type="transmembrane region" description="Helical" evidence="6">
    <location>
        <begin position="386"/>
        <end position="407"/>
    </location>
</feature>
<feature type="transmembrane region" description="Helical" evidence="6">
    <location>
        <begin position="144"/>
        <end position="166"/>
    </location>
</feature>
<evidence type="ECO:0000256" key="5">
    <source>
        <dbReference type="ARBA" id="ARBA00023136"/>
    </source>
</evidence>
<proteinExistence type="predicted"/>
<feature type="transmembrane region" description="Helical" evidence="6">
    <location>
        <begin position="82"/>
        <end position="101"/>
    </location>
</feature>